<feature type="compositionally biased region" description="Acidic residues" evidence="1">
    <location>
        <begin position="195"/>
        <end position="206"/>
    </location>
</feature>
<proteinExistence type="predicted"/>
<dbReference type="Proteomes" id="UP000714618">
    <property type="component" value="Unassembled WGS sequence"/>
</dbReference>
<dbReference type="Gene3D" id="3.90.470.20">
    <property type="entry name" value="4'-phosphopantetheinyl transferase domain"/>
    <property type="match status" value="2"/>
</dbReference>
<feature type="compositionally biased region" description="Basic and acidic residues" evidence="1">
    <location>
        <begin position="174"/>
        <end position="189"/>
    </location>
</feature>
<dbReference type="EMBL" id="CAIJEO010000003">
    <property type="protein sequence ID" value="CAD0089489.1"/>
    <property type="molecule type" value="Genomic_DNA"/>
</dbReference>
<feature type="region of interest" description="Disordered" evidence="1">
    <location>
        <begin position="101"/>
        <end position="143"/>
    </location>
</feature>
<gene>
    <name evidence="2" type="ORF">AWRI4233_LOCUS2316</name>
</gene>
<protein>
    <recommendedName>
        <fullName evidence="4">4'-phosphopantetheinyl transferase domain-containing protein</fullName>
    </recommendedName>
</protein>
<evidence type="ECO:0000313" key="2">
    <source>
        <dbReference type="EMBL" id="CAD0089489.1"/>
    </source>
</evidence>
<dbReference type="GO" id="GO:0008897">
    <property type="term" value="F:holo-[acyl-carrier-protein] synthase activity"/>
    <property type="evidence" value="ECO:0007669"/>
    <property type="project" value="InterPro"/>
</dbReference>
<dbReference type="InterPro" id="IPR037143">
    <property type="entry name" value="4-PPantetheinyl_Trfase_dom_sf"/>
</dbReference>
<keyword evidence="3" id="KW-1185">Reference proteome</keyword>
<reference evidence="2" key="1">
    <citation type="submission" date="2020-06" db="EMBL/GenBank/DDBJ databases">
        <authorList>
            <person name="Onetto C."/>
        </authorList>
    </citation>
    <scope>NUCLEOTIDE SEQUENCE</scope>
</reference>
<sequence length="256" mass="28486">MVRRPSGKAARYIGGRWAAKEAVIKAFSGTRRLMLRDVEIRKDAKTKQPLAIVCDEGCEREQRSAEEVYADLVSRWGLRKELSKQQKEDVAGAGGVASTKGLRITKTSMMGNKESPARQELPTSEHEITPAPTSSAHTTPPILSENGILDLNAVTRALEQQDSKPALSAPATHSQEHAEEQQQEHRQEEPQQEQATEEQQDSDEPQSEQSRLREEIKRLRQEEQAEDAWNNLQGQVVKISISHDGEYCIATALAAV</sequence>
<dbReference type="GO" id="GO:0000287">
    <property type="term" value="F:magnesium ion binding"/>
    <property type="evidence" value="ECO:0007669"/>
    <property type="project" value="InterPro"/>
</dbReference>
<comment type="caution">
    <text evidence="2">The sequence shown here is derived from an EMBL/GenBank/DDBJ whole genome shotgun (WGS) entry which is preliminary data.</text>
</comment>
<feature type="compositionally biased region" description="Basic and acidic residues" evidence="1">
    <location>
        <begin position="210"/>
        <end position="223"/>
    </location>
</feature>
<dbReference type="OrthoDB" id="15433at2759"/>
<organism evidence="2 3">
    <name type="scientific">Aureobasidium mustum</name>
    <dbReference type="NCBI Taxonomy" id="2773714"/>
    <lineage>
        <taxon>Eukaryota</taxon>
        <taxon>Fungi</taxon>
        <taxon>Dikarya</taxon>
        <taxon>Ascomycota</taxon>
        <taxon>Pezizomycotina</taxon>
        <taxon>Dothideomycetes</taxon>
        <taxon>Dothideomycetidae</taxon>
        <taxon>Dothideales</taxon>
        <taxon>Saccotheciaceae</taxon>
        <taxon>Aureobasidium</taxon>
    </lineage>
</organism>
<evidence type="ECO:0000256" key="1">
    <source>
        <dbReference type="SAM" id="MobiDB-lite"/>
    </source>
</evidence>
<dbReference type="SUPFAM" id="SSF56214">
    <property type="entry name" value="4'-phosphopantetheinyl transferase"/>
    <property type="match status" value="1"/>
</dbReference>
<feature type="region of interest" description="Disordered" evidence="1">
    <location>
        <begin position="160"/>
        <end position="230"/>
    </location>
</feature>
<evidence type="ECO:0008006" key="4">
    <source>
        <dbReference type="Google" id="ProtNLM"/>
    </source>
</evidence>
<accession>A0A9N8PCR1</accession>
<name>A0A9N8PCR1_9PEZI</name>
<evidence type="ECO:0000313" key="3">
    <source>
        <dbReference type="Proteomes" id="UP000714618"/>
    </source>
</evidence>
<feature type="compositionally biased region" description="Low complexity" evidence="1">
    <location>
        <begin position="129"/>
        <end position="141"/>
    </location>
</feature>
<dbReference type="AlphaFoldDB" id="A0A9N8PCR1"/>